<dbReference type="Pfam" id="PF00005">
    <property type="entry name" value="ABC_tran"/>
    <property type="match status" value="2"/>
</dbReference>
<accession>A0AAP4TW38</accession>
<name>A0AAP4TW38_9GAMM</name>
<dbReference type="Pfam" id="PF08352">
    <property type="entry name" value="oligo_HPY"/>
    <property type="match status" value="1"/>
</dbReference>
<dbReference type="PROSITE" id="PS00211">
    <property type="entry name" value="ABC_TRANSPORTER_1"/>
    <property type="match status" value="2"/>
</dbReference>
<evidence type="ECO:0000256" key="4">
    <source>
        <dbReference type="ARBA" id="ARBA00022840"/>
    </source>
</evidence>
<feature type="compositionally biased region" description="Basic and acidic residues" evidence="5">
    <location>
        <begin position="346"/>
        <end position="356"/>
    </location>
</feature>
<dbReference type="PANTHER" id="PTHR43776">
    <property type="entry name" value="TRANSPORT ATP-BINDING PROTEIN"/>
    <property type="match status" value="1"/>
</dbReference>
<dbReference type="NCBIfam" id="TIGR01727">
    <property type="entry name" value="oligo_HPY"/>
    <property type="match status" value="1"/>
</dbReference>
<dbReference type="Proteomes" id="UP001170481">
    <property type="component" value="Unassembled WGS sequence"/>
</dbReference>
<evidence type="ECO:0000313" key="8">
    <source>
        <dbReference type="Proteomes" id="UP001170481"/>
    </source>
</evidence>
<dbReference type="CDD" id="cd03257">
    <property type="entry name" value="ABC_NikE_OppD_transporters"/>
    <property type="match status" value="2"/>
</dbReference>
<dbReference type="InterPro" id="IPR003439">
    <property type="entry name" value="ABC_transporter-like_ATP-bd"/>
</dbReference>
<dbReference type="PROSITE" id="PS50893">
    <property type="entry name" value="ABC_TRANSPORTER_2"/>
    <property type="match status" value="2"/>
</dbReference>
<dbReference type="InterPro" id="IPR013563">
    <property type="entry name" value="Oligopep_ABC_C"/>
</dbReference>
<dbReference type="GO" id="GO:0055085">
    <property type="term" value="P:transmembrane transport"/>
    <property type="evidence" value="ECO:0007669"/>
    <property type="project" value="UniProtKB-ARBA"/>
</dbReference>
<dbReference type="EMBL" id="JAUORK010000004">
    <property type="protein sequence ID" value="MDO6671462.1"/>
    <property type="molecule type" value="Genomic_DNA"/>
</dbReference>
<dbReference type="SMART" id="SM00382">
    <property type="entry name" value="AAA"/>
    <property type="match status" value="2"/>
</dbReference>
<dbReference type="RefSeq" id="WP_303593074.1">
    <property type="nucleotide sequence ID" value="NZ_JAUORK010000004.1"/>
</dbReference>
<dbReference type="InterPro" id="IPR050319">
    <property type="entry name" value="ABC_transp_ATP-bind"/>
</dbReference>
<protein>
    <submittedName>
        <fullName evidence="7">ABC transporter ATP-binding protein</fullName>
    </submittedName>
</protein>
<feature type="domain" description="ABC transporter" evidence="6">
    <location>
        <begin position="9"/>
        <end position="282"/>
    </location>
</feature>
<sequence>MTDNAVIRVRDLNIGFHDRQQTWRPVLRGIDLSLGQGEILGLVGESGSGKSTLATAMLGLLRRGSLVRTGEVSVASPAPASASTSATASTSTSHDPLHDEHRQLSFHHQPGRWLGELRLGLVSQHAEKAMTPHLTVGSLLCETLLSQGVKGKAEREQQAVAWLRRVHLPHPEVLMQRYPHQLSGGQQQRASLALALAQRPRVLVMDEPTTGLDASTQNEILALLASLRAELGMSIVFVSHDLGAVSHLCDRVAVMYAGQLVEVAATRDFLNGPRHPYGHALLAATPGSQCYRPDAALEGTPPLVGSAIKGCAFAPRCPRASETCRDSVPSWQGPYACHHALEGHESVGRAHAESGKSAESSENAKSNAATDERADSVKNDLQPATSLDIAPLLAVESLNLCYRMPGWLARLRGETPALTVSDVAFSLQQGETLALIGESGSGKTSILKALAGLLSPVSGQLSLRQESLAGLVAERRPVQRQKIQYIFQHASTALNPRLTVFESLAPVLYRWFDLKGDGARQRAQSLLEEVRLPALYLDRLPSQLSGGEQQRVAIARALAAEPDILLCDEITSALDVSVQAAIIRLLQRLKRERGLSLVFVTHDLGLVSHFADRVLVLRNGRTEHLGDVASLATGDLPPYVQTLMEAKLVAA</sequence>
<dbReference type="InterPro" id="IPR027417">
    <property type="entry name" value="P-loop_NTPase"/>
</dbReference>
<feature type="domain" description="ABC transporter" evidence="6">
    <location>
        <begin position="395"/>
        <end position="644"/>
    </location>
</feature>
<evidence type="ECO:0000313" key="7">
    <source>
        <dbReference type="EMBL" id="MDO6671462.1"/>
    </source>
</evidence>
<dbReference type="AlphaFoldDB" id="A0AAP4TW38"/>
<evidence type="ECO:0000256" key="3">
    <source>
        <dbReference type="ARBA" id="ARBA00022741"/>
    </source>
</evidence>
<evidence type="ECO:0000256" key="1">
    <source>
        <dbReference type="ARBA" id="ARBA00005417"/>
    </source>
</evidence>
<feature type="compositionally biased region" description="Low complexity" evidence="5">
    <location>
        <begin position="75"/>
        <end position="93"/>
    </location>
</feature>
<dbReference type="SUPFAM" id="SSF52540">
    <property type="entry name" value="P-loop containing nucleoside triphosphate hydrolases"/>
    <property type="match status" value="2"/>
</dbReference>
<feature type="region of interest" description="Disordered" evidence="5">
    <location>
        <begin position="346"/>
        <end position="377"/>
    </location>
</feature>
<feature type="region of interest" description="Disordered" evidence="5">
    <location>
        <begin position="75"/>
        <end position="98"/>
    </location>
</feature>
<keyword evidence="3" id="KW-0547">Nucleotide-binding</keyword>
<evidence type="ECO:0000256" key="5">
    <source>
        <dbReference type="SAM" id="MobiDB-lite"/>
    </source>
</evidence>
<comment type="similarity">
    <text evidence="1">Belongs to the ABC transporter superfamily.</text>
</comment>
<proteinExistence type="inferred from homology"/>
<dbReference type="GO" id="GO:0015833">
    <property type="term" value="P:peptide transport"/>
    <property type="evidence" value="ECO:0007669"/>
    <property type="project" value="InterPro"/>
</dbReference>
<evidence type="ECO:0000256" key="2">
    <source>
        <dbReference type="ARBA" id="ARBA00022448"/>
    </source>
</evidence>
<keyword evidence="2" id="KW-0813">Transport</keyword>
<dbReference type="PANTHER" id="PTHR43776:SF7">
    <property type="entry name" value="D,D-DIPEPTIDE TRANSPORT ATP-BINDING PROTEIN DDPF-RELATED"/>
    <property type="match status" value="1"/>
</dbReference>
<reference evidence="7" key="1">
    <citation type="submission" date="2023-07" db="EMBL/GenBank/DDBJ databases">
        <title>Genome content predicts the carbon catabolic preferences of heterotrophic bacteria.</title>
        <authorList>
            <person name="Gralka M."/>
        </authorList>
    </citation>
    <scope>NUCLEOTIDE SEQUENCE</scope>
    <source>
        <strain evidence="7">C2R13</strain>
    </source>
</reference>
<dbReference type="InterPro" id="IPR017871">
    <property type="entry name" value="ABC_transporter-like_CS"/>
</dbReference>
<gene>
    <name evidence="7" type="ORF">Q4535_04955</name>
</gene>
<organism evidence="7 8">
    <name type="scientific">Cobetia amphilecti</name>
    <dbReference type="NCBI Taxonomy" id="1055104"/>
    <lineage>
        <taxon>Bacteria</taxon>
        <taxon>Pseudomonadati</taxon>
        <taxon>Pseudomonadota</taxon>
        <taxon>Gammaproteobacteria</taxon>
        <taxon>Oceanospirillales</taxon>
        <taxon>Halomonadaceae</taxon>
        <taxon>Cobetia</taxon>
    </lineage>
</organism>
<dbReference type="InterPro" id="IPR003593">
    <property type="entry name" value="AAA+_ATPase"/>
</dbReference>
<keyword evidence="4 7" id="KW-0067">ATP-binding</keyword>
<dbReference type="Gene3D" id="3.40.50.300">
    <property type="entry name" value="P-loop containing nucleotide triphosphate hydrolases"/>
    <property type="match status" value="2"/>
</dbReference>
<feature type="compositionally biased region" description="Low complexity" evidence="5">
    <location>
        <begin position="357"/>
        <end position="369"/>
    </location>
</feature>
<dbReference type="GO" id="GO:0005524">
    <property type="term" value="F:ATP binding"/>
    <property type="evidence" value="ECO:0007669"/>
    <property type="project" value="UniProtKB-KW"/>
</dbReference>
<evidence type="ECO:0000259" key="6">
    <source>
        <dbReference type="PROSITE" id="PS50893"/>
    </source>
</evidence>
<comment type="caution">
    <text evidence="7">The sequence shown here is derived from an EMBL/GenBank/DDBJ whole genome shotgun (WGS) entry which is preliminary data.</text>
</comment>
<dbReference type="GO" id="GO:0016887">
    <property type="term" value="F:ATP hydrolysis activity"/>
    <property type="evidence" value="ECO:0007669"/>
    <property type="project" value="InterPro"/>
</dbReference>